<comment type="cofactor">
    <cofactor evidence="12">
        <name>heme</name>
        <dbReference type="ChEBI" id="CHEBI:30413"/>
    </cofactor>
</comment>
<dbReference type="PROSITE" id="PS00629">
    <property type="entry name" value="IMP_1"/>
    <property type="match status" value="1"/>
</dbReference>
<protein>
    <recommendedName>
        <fullName evidence="3">3'(2'),5'-bisphosphate nucleotidase</fullName>
        <ecNumber evidence="3">3.1.3.7</ecNumber>
    </recommendedName>
</protein>
<keyword evidence="15" id="KW-1185">Reference proteome</keyword>
<comment type="similarity">
    <text evidence="2">Belongs to the inositol monophosphatase superfamily.</text>
</comment>
<dbReference type="Gene3D" id="3.30.540.10">
    <property type="entry name" value="Fructose-1,6-Bisphosphatase, subunit A, domain 1"/>
    <property type="match status" value="1"/>
</dbReference>
<dbReference type="PANTHER" id="PTHR43200">
    <property type="entry name" value="PHOSPHATASE"/>
    <property type="match status" value="1"/>
</dbReference>
<dbReference type="InterPro" id="IPR017972">
    <property type="entry name" value="Cyt_P450_CS"/>
</dbReference>
<comment type="cofactor">
    <cofactor evidence="1 11">
        <name>Mg(2+)</name>
        <dbReference type="ChEBI" id="CHEBI:18420"/>
    </cofactor>
</comment>
<dbReference type="EC" id="3.1.3.7" evidence="3"/>
<dbReference type="GO" id="GO:0016705">
    <property type="term" value="F:oxidoreductase activity, acting on paired donors, with incorporation or reduction of molecular oxygen"/>
    <property type="evidence" value="ECO:0007669"/>
    <property type="project" value="InterPro"/>
</dbReference>
<gene>
    <name evidence="14" type="ORF">D7B24_002560</name>
</gene>
<keyword evidence="13" id="KW-0812">Transmembrane</keyword>
<dbReference type="GO" id="GO:0020037">
    <property type="term" value="F:heme binding"/>
    <property type="evidence" value="ECO:0007669"/>
    <property type="project" value="InterPro"/>
</dbReference>
<dbReference type="InterPro" id="IPR020550">
    <property type="entry name" value="Inositol_monophosphatase_CS"/>
</dbReference>
<comment type="caution">
    <text evidence="14">The sequence shown here is derived from an EMBL/GenBank/DDBJ whole genome shotgun (WGS) entry which is preliminary data.</text>
</comment>
<dbReference type="AlphaFoldDB" id="A0A3M9XYX2"/>
<dbReference type="Pfam" id="PF00067">
    <property type="entry name" value="p450"/>
    <property type="match status" value="1"/>
</dbReference>
<dbReference type="InterPro" id="IPR036396">
    <property type="entry name" value="Cyt_P450_sf"/>
</dbReference>
<dbReference type="PRINTS" id="PR00385">
    <property type="entry name" value="P450"/>
</dbReference>
<dbReference type="InterPro" id="IPR051090">
    <property type="entry name" value="Inositol_monoP_superfamily"/>
</dbReference>
<dbReference type="InterPro" id="IPR001128">
    <property type="entry name" value="Cyt_P450"/>
</dbReference>
<feature type="transmembrane region" description="Helical" evidence="13">
    <location>
        <begin position="526"/>
        <end position="546"/>
    </location>
</feature>
<proteinExistence type="inferred from homology"/>
<dbReference type="PRINTS" id="PR00463">
    <property type="entry name" value="EP450I"/>
</dbReference>
<dbReference type="GO" id="GO:0000103">
    <property type="term" value="P:sulfate assimilation"/>
    <property type="evidence" value="ECO:0007669"/>
    <property type="project" value="TreeGrafter"/>
</dbReference>
<evidence type="ECO:0000313" key="15">
    <source>
        <dbReference type="Proteomes" id="UP000267145"/>
    </source>
</evidence>
<keyword evidence="12" id="KW-0349">Heme</keyword>
<evidence type="ECO:0000256" key="2">
    <source>
        <dbReference type="ARBA" id="ARBA00009759"/>
    </source>
</evidence>
<keyword evidence="13" id="KW-1133">Transmembrane helix</keyword>
<dbReference type="InterPro" id="IPR006239">
    <property type="entry name" value="DPNP"/>
</dbReference>
<reference evidence="14 15" key="1">
    <citation type="submission" date="2018-10" db="EMBL/GenBank/DDBJ databases">
        <title>Genome sequence of Verticillium nonalfalfae VnAa140.</title>
        <authorList>
            <person name="Stajich J.E."/>
            <person name="Kasson M.T."/>
        </authorList>
    </citation>
    <scope>NUCLEOTIDE SEQUENCE [LARGE SCALE GENOMIC DNA]</scope>
    <source>
        <strain evidence="14 15">VnAa140</strain>
    </source>
</reference>
<dbReference type="GO" id="GO:0016078">
    <property type="term" value="P:tRNA decay"/>
    <property type="evidence" value="ECO:0007669"/>
    <property type="project" value="UniProtKB-ARBA"/>
</dbReference>
<evidence type="ECO:0000256" key="8">
    <source>
        <dbReference type="ARBA" id="ARBA00044466"/>
    </source>
</evidence>
<dbReference type="FunFam" id="3.30.540.10:FF:000015">
    <property type="entry name" value="3',5'-bisphosphate nucleotidase"/>
    <property type="match status" value="1"/>
</dbReference>
<dbReference type="GeneID" id="39606249"/>
<accession>A0A3M9XYX2</accession>
<organism evidence="14 15">
    <name type="scientific">Verticillium nonalfalfae</name>
    <dbReference type="NCBI Taxonomy" id="1051616"/>
    <lineage>
        <taxon>Eukaryota</taxon>
        <taxon>Fungi</taxon>
        <taxon>Dikarya</taxon>
        <taxon>Ascomycota</taxon>
        <taxon>Pezizomycotina</taxon>
        <taxon>Sordariomycetes</taxon>
        <taxon>Hypocreomycetidae</taxon>
        <taxon>Glomerellales</taxon>
        <taxon>Plectosphaerellaceae</taxon>
        <taxon>Verticillium</taxon>
    </lineage>
</organism>
<dbReference type="SUPFAM" id="SSF48264">
    <property type="entry name" value="Cytochrome P450"/>
    <property type="match status" value="1"/>
</dbReference>
<dbReference type="EMBL" id="RBVV01000163">
    <property type="protein sequence ID" value="RNJ52982.1"/>
    <property type="molecule type" value="Genomic_DNA"/>
</dbReference>
<evidence type="ECO:0000256" key="9">
    <source>
        <dbReference type="ARBA" id="ARBA00044479"/>
    </source>
</evidence>
<evidence type="ECO:0000256" key="7">
    <source>
        <dbReference type="ARBA" id="ARBA00023004"/>
    </source>
</evidence>
<evidence type="ECO:0000256" key="4">
    <source>
        <dbReference type="ARBA" id="ARBA00022723"/>
    </source>
</evidence>
<dbReference type="InterPro" id="IPR000760">
    <property type="entry name" value="Inositol_monophosphatase-like"/>
</dbReference>
<feature type="binding site" evidence="11">
    <location>
        <position position="649"/>
    </location>
    <ligand>
        <name>Mg(2+)</name>
        <dbReference type="ChEBI" id="CHEBI:18420"/>
        <label>1</label>
        <note>catalytic</note>
    </ligand>
</feature>
<dbReference type="CDD" id="cd11062">
    <property type="entry name" value="CYP58-like"/>
    <property type="match status" value="1"/>
</dbReference>
<comment type="catalytic activity">
    <reaction evidence="10">
        <text>3'-phosphoadenylyl sulfate + H2O = adenosine 5'-phosphosulfate + phosphate</text>
        <dbReference type="Rhea" id="RHEA:77639"/>
        <dbReference type="ChEBI" id="CHEBI:15377"/>
        <dbReference type="ChEBI" id="CHEBI:43474"/>
        <dbReference type="ChEBI" id="CHEBI:58243"/>
        <dbReference type="ChEBI" id="CHEBI:58339"/>
        <dbReference type="EC" id="3.1.3.7"/>
    </reaction>
    <physiologicalReaction direction="left-to-right" evidence="10">
        <dbReference type="Rhea" id="RHEA:77640"/>
    </physiologicalReaction>
</comment>
<keyword evidence="13" id="KW-0472">Membrane</keyword>
<dbReference type="STRING" id="1051616.A0A3M9XYX2"/>
<keyword evidence="4 11" id="KW-0479">Metal-binding</keyword>
<dbReference type="NCBIfam" id="TIGR01330">
    <property type="entry name" value="bisphos_HAL2"/>
    <property type="match status" value="1"/>
</dbReference>
<dbReference type="InterPro" id="IPR002401">
    <property type="entry name" value="Cyt_P450_E_grp-I"/>
</dbReference>
<dbReference type="CDD" id="cd01517">
    <property type="entry name" value="PAP_phosphatase"/>
    <property type="match status" value="1"/>
</dbReference>
<dbReference type="PANTHER" id="PTHR43200:SF6">
    <property type="entry name" value="3'(2'),5'-BISPHOSPHATE NUCLEOTIDASE"/>
    <property type="match status" value="1"/>
</dbReference>
<evidence type="ECO:0000256" key="11">
    <source>
        <dbReference type="PIRSR" id="PIRSR600760-2"/>
    </source>
</evidence>
<name>A0A3M9XYX2_9PEZI</name>
<dbReference type="PROSITE" id="PS00086">
    <property type="entry name" value="CYTOCHROME_P450"/>
    <property type="match status" value="1"/>
</dbReference>
<dbReference type="FunFam" id="3.40.190.80:FF:000003">
    <property type="entry name" value="PAP-specific phosphatase HAL2-like"/>
    <property type="match status" value="1"/>
</dbReference>
<dbReference type="GO" id="GO:0046854">
    <property type="term" value="P:phosphatidylinositol phosphate biosynthetic process"/>
    <property type="evidence" value="ECO:0007669"/>
    <property type="project" value="InterPro"/>
</dbReference>
<dbReference type="GO" id="GO:0004497">
    <property type="term" value="F:monooxygenase activity"/>
    <property type="evidence" value="ECO:0007669"/>
    <property type="project" value="InterPro"/>
</dbReference>
<keyword evidence="5" id="KW-0378">Hydrolase</keyword>
<feature type="binding site" evidence="11">
    <location>
        <position position="717"/>
    </location>
    <ligand>
        <name>Mg(2+)</name>
        <dbReference type="ChEBI" id="CHEBI:18420"/>
        <label>1</label>
        <note>catalytic</note>
    </ligand>
</feature>
<comment type="catalytic activity">
    <reaction evidence="9">
        <text>adenosine 3',5'-bisphosphate + H2O = AMP + phosphate</text>
        <dbReference type="Rhea" id="RHEA:10040"/>
        <dbReference type="ChEBI" id="CHEBI:15377"/>
        <dbReference type="ChEBI" id="CHEBI:43474"/>
        <dbReference type="ChEBI" id="CHEBI:58343"/>
        <dbReference type="ChEBI" id="CHEBI:456215"/>
        <dbReference type="EC" id="3.1.3.7"/>
    </reaction>
    <physiologicalReaction direction="left-to-right" evidence="9">
        <dbReference type="Rhea" id="RHEA:10041"/>
    </physiologicalReaction>
</comment>
<sequence length="939" mass="103507">MAAVVLAAWRRVYRHPLSKFPGPKWTASTLWVEFYWDVVRRGTFMWKIREMHSDYGPIVRINPHELHVSDPDFFDDLYVANRRLDKYQWWTNLAGAPGSSFSTVPHDLHHLRRSALNPFFSARAVTALEPVLRAKVDKLAARFEAIARTGEVVRLDAAFMALTMDIICDYAFAADRGYLDEPDFKLQWKETILGAFEGGALSRQFPWILPLMKGLPLSVVSAINPAVGHLFWWQQSVRKQVGPILEGVAGSAGARQTIFHALRDSPLPQQEKTLDRLCDEAEILTGAGSETTAQAITRLMFYLQHAPETLVQMRRELDGVVRKGGPVPSWIELQRLPYLSAAIKEAIRLSYGVTTRLPRICHEELRYKDWIIPAGTPISMTPHDVLTDPDVFPEPHTYRPERWLEAGTAGRKLDRYFVPFGKGARQCPGMNLAHAEMFLTASTIISRFDWELYETSLDDVTCQHDFFVAVAKLDSKGCSELTHPQLTTSARHRPPVADQQPEFAQPKLSIREEALMRRQATHKSPFVTFSFLLFAFLTVILAVFAFRALPRLSLIANHLPLVPLRPLTTTTTKPGGKPRTMASYAKELEIAQLAVQRAAILTKRVFHEKAKGTVDKNDKSPVTIGDFGAQALIIAALRHHFPEDEIVAEEEAAQLRQDDKLKTQIWDLVRETRLSDAAAEQRLGGGIQTADDMLDLIDAGNSKGGAQGRIWAIDPIDGTKGFLRGGQYAVCLGLMVDGDVKVGVLGCPNLPVDDAAPLTADMGANATDDEGRGVLFSAVQAQGATSFPLRDGALAAADGRAIAMRPLSDMTAATFCESVEAGHSAHGDQAQIAQRLGITRPSVRMDSQSKYGSIARGAGDIYLRLPVSASYQEKIWDHAAGDLIVREAGGHVTDIAGQRLDFSVGRTLAKNKGVVAAPAAVHAEVLKVVQEVLNQKTAA</sequence>
<feature type="binding site" description="axial binding residue" evidence="12">
    <location>
        <position position="427"/>
    </location>
    <ligand>
        <name>heme</name>
        <dbReference type="ChEBI" id="CHEBI:30413"/>
    </ligand>
    <ligandPart>
        <name>Fe</name>
        <dbReference type="ChEBI" id="CHEBI:18248"/>
    </ligandPart>
</feature>
<evidence type="ECO:0000256" key="5">
    <source>
        <dbReference type="ARBA" id="ARBA00022801"/>
    </source>
</evidence>
<evidence type="ECO:0000256" key="3">
    <source>
        <dbReference type="ARBA" id="ARBA00012633"/>
    </source>
</evidence>
<evidence type="ECO:0000313" key="14">
    <source>
        <dbReference type="EMBL" id="RNJ52982.1"/>
    </source>
</evidence>
<feature type="binding site" evidence="11">
    <location>
        <position position="877"/>
    </location>
    <ligand>
        <name>Mg(2+)</name>
        <dbReference type="ChEBI" id="CHEBI:18420"/>
        <label>1</label>
        <note>catalytic</note>
    </ligand>
</feature>
<keyword evidence="6 11" id="KW-0460">Magnesium</keyword>
<dbReference type="Gene3D" id="3.40.190.80">
    <property type="match status" value="1"/>
</dbReference>
<evidence type="ECO:0000256" key="12">
    <source>
        <dbReference type="PIRSR" id="PIRSR602401-1"/>
    </source>
</evidence>
<evidence type="ECO:0000256" key="13">
    <source>
        <dbReference type="SAM" id="Phobius"/>
    </source>
</evidence>
<keyword evidence="7 12" id="KW-0408">Iron</keyword>
<comment type="catalytic activity">
    <reaction evidence="8">
        <text>adenosine 2',5'-bisphosphate + H2O = AMP + phosphate</text>
        <dbReference type="Rhea" id="RHEA:77643"/>
        <dbReference type="ChEBI" id="CHEBI:15377"/>
        <dbReference type="ChEBI" id="CHEBI:43474"/>
        <dbReference type="ChEBI" id="CHEBI:194156"/>
        <dbReference type="ChEBI" id="CHEBI:456215"/>
        <dbReference type="EC" id="3.1.3.7"/>
    </reaction>
    <physiologicalReaction direction="left-to-right" evidence="8">
        <dbReference type="Rhea" id="RHEA:77644"/>
    </physiologicalReaction>
</comment>
<dbReference type="GO" id="GO:0005506">
    <property type="term" value="F:iron ion binding"/>
    <property type="evidence" value="ECO:0007669"/>
    <property type="project" value="InterPro"/>
</dbReference>
<dbReference type="Gene3D" id="1.10.630.10">
    <property type="entry name" value="Cytochrome P450"/>
    <property type="match status" value="1"/>
</dbReference>
<evidence type="ECO:0000256" key="1">
    <source>
        <dbReference type="ARBA" id="ARBA00001946"/>
    </source>
</evidence>
<dbReference type="SUPFAM" id="SSF56655">
    <property type="entry name" value="Carbohydrate phosphatase"/>
    <property type="match status" value="1"/>
</dbReference>
<dbReference type="GO" id="GO:0008441">
    <property type="term" value="F:3'(2'),5'-bisphosphate nucleotidase activity"/>
    <property type="evidence" value="ECO:0007669"/>
    <property type="project" value="UniProtKB-EC"/>
</dbReference>
<feature type="binding site" evidence="11">
    <location>
        <position position="716"/>
    </location>
    <ligand>
        <name>Mg(2+)</name>
        <dbReference type="ChEBI" id="CHEBI:18420"/>
        <label>1</label>
        <note>catalytic</note>
    </ligand>
</feature>
<evidence type="ECO:0000256" key="6">
    <source>
        <dbReference type="ARBA" id="ARBA00022842"/>
    </source>
</evidence>
<dbReference type="Pfam" id="PF00459">
    <property type="entry name" value="Inositol_P"/>
    <property type="match status" value="1"/>
</dbReference>
<evidence type="ECO:0000256" key="10">
    <source>
        <dbReference type="ARBA" id="ARBA00044484"/>
    </source>
</evidence>
<dbReference type="RefSeq" id="XP_028491140.1">
    <property type="nucleotide sequence ID" value="XM_028636763.1"/>
</dbReference>
<dbReference type="InterPro" id="IPR020583">
    <property type="entry name" value="Inositol_monoP_metal-BS"/>
</dbReference>
<feature type="binding site" evidence="11">
    <location>
        <position position="714"/>
    </location>
    <ligand>
        <name>Mg(2+)</name>
        <dbReference type="ChEBI" id="CHEBI:18420"/>
        <label>1</label>
        <note>catalytic</note>
    </ligand>
</feature>
<dbReference type="Proteomes" id="UP000267145">
    <property type="component" value="Unassembled WGS sequence"/>
</dbReference>
<dbReference type="PROSITE" id="PS00630">
    <property type="entry name" value="IMP_2"/>
    <property type="match status" value="1"/>
</dbReference>